<evidence type="ECO:0000313" key="1">
    <source>
        <dbReference type="EMBL" id="AOP35080.1"/>
    </source>
</evidence>
<keyword evidence="2" id="KW-1185">Reference proteome</keyword>
<evidence type="ECO:0000313" key="2">
    <source>
        <dbReference type="Proteomes" id="UP000094197"/>
    </source>
</evidence>
<gene>
    <name evidence="1" type="ORF">A0128_15270</name>
</gene>
<dbReference type="OrthoDB" id="340892at2"/>
<organism evidence="1 2">
    <name type="scientific">Leptospira tipperaryensis</name>
    <dbReference type="NCBI Taxonomy" id="2564040"/>
    <lineage>
        <taxon>Bacteria</taxon>
        <taxon>Pseudomonadati</taxon>
        <taxon>Spirochaetota</taxon>
        <taxon>Spirochaetia</taxon>
        <taxon>Leptospirales</taxon>
        <taxon>Leptospiraceae</taxon>
        <taxon>Leptospira</taxon>
    </lineage>
</organism>
<reference evidence="1 2" key="1">
    <citation type="submission" date="2016-04" db="EMBL/GenBank/DDBJ databases">
        <title>Complete genome seqeunce of Leptospira alstonii serovar Room22.</title>
        <authorList>
            <person name="Nally J.E."/>
            <person name="Bayles D.O."/>
            <person name="Hurley D."/>
            <person name="Fanning S."/>
            <person name="McMahon B.J."/>
            <person name="Arent Z."/>
        </authorList>
    </citation>
    <scope>NUCLEOTIDE SEQUENCE [LARGE SCALE GENOMIC DNA]</scope>
    <source>
        <strain evidence="1 2">GWTS #1</strain>
    </source>
</reference>
<name>A0A1D7UZT5_9LEPT</name>
<dbReference type="Proteomes" id="UP000094197">
    <property type="component" value="Chromosome 1"/>
</dbReference>
<dbReference type="AlphaFoldDB" id="A0A1D7UZT5"/>
<proteinExistence type="predicted"/>
<dbReference type="EMBL" id="CP015217">
    <property type="protein sequence ID" value="AOP35080.1"/>
    <property type="molecule type" value="Genomic_DNA"/>
</dbReference>
<dbReference type="KEGG" id="laj:A0128_15270"/>
<protein>
    <recommendedName>
        <fullName evidence="3">Hemerythrin-like domain-containing protein</fullName>
    </recommendedName>
</protein>
<accession>A0A1D7UZT5</accession>
<dbReference type="RefSeq" id="WP_069608295.1">
    <property type="nucleotide sequence ID" value="NZ_CP015217.1"/>
</dbReference>
<evidence type="ECO:0008006" key="3">
    <source>
        <dbReference type="Google" id="ProtNLM"/>
    </source>
</evidence>
<sequence>MQTQVYKKQNEVLKRLVIELIRILRTDSVTNRVSEVLDILATVNAKLNEHLMTESSLILLELLPEEKLLGEEFEFCTKLNRNELKNRFRQYITMWSLPSLILERPSSFVNDSNEQMDWLYIRLQCEIEHLFPILNNSFVVSEKIG</sequence>